<dbReference type="AlphaFoldDB" id="A0AAD7WCI1"/>
<protein>
    <submittedName>
        <fullName evidence="1">Uncharacterized protein</fullName>
    </submittedName>
</protein>
<dbReference type="Proteomes" id="UP001221898">
    <property type="component" value="Unassembled WGS sequence"/>
</dbReference>
<proteinExistence type="predicted"/>
<sequence>MILKSIKELASKLLYGSNEHVNLGKTLKWHRKKGCWRNLCWKLEICQVVPLATREMPVSSGTTPTCRRDGAPLAQQRDAKAFDILCFERLQACFIHKMCVVRVKSVPCEC</sequence>
<organism evidence="1 2">
    <name type="scientific">Aldrovandia affinis</name>
    <dbReference type="NCBI Taxonomy" id="143900"/>
    <lineage>
        <taxon>Eukaryota</taxon>
        <taxon>Metazoa</taxon>
        <taxon>Chordata</taxon>
        <taxon>Craniata</taxon>
        <taxon>Vertebrata</taxon>
        <taxon>Euteleostomi</taxon>
        <taxon>Actinopterygii</taxon>
        <taxon>Neopterygii</taxon>
        <taxon>Teleostei</taxon>
        <taxon>Notacanthiformes</taxon>
        <taxon>Halosauridae</taxon>
        <taxon>Aldrovandia</taxon>
    </lineage>
</organism>
<name>A0AAD7WCI1_9TELE</name>
<gene>
    <name evidence="1" type="ORF">AAFF_G00083470</name>
</gene>
<comment type="caution">
    <text evidence="1">The sequence shown here is derived from an EMBL/GenBank/DDBJ whole genome shotgun (WGS) entry which is preliminary data.</text>
</comment>
<evidence type="ECO:0000313" key="2">
    <source>
        <dbReference type="Proteomes" id="UP001221898"/>
    </source>
</evidence>
<keyword evidence="2" id="KW-1185">Reference proteome</keyword>
<reference evidence="1" key="1">
    <citation type="journal article" date="2023" name="Science">
        <title>Genome structures resolve the early diversification of teleost fishes.</title>
        <authorList>
            <person name="Parey E."/>
            <person name="Louis A."/>
            <person name="Montfort J."/>
            <person name="Bouchez O."/>
            <person name="Roques C."/>
            <person name="Iampietro C."/>
            <person name="Lluch J."/>
            <person name="Castinel A."/>
            <person name="Donnadieu C."/>
            <person name="Desvignes T."/>
            <person name="Floi Bucao C."/>
            <person name="Jouanno E."/>
            <person name="Wen M."/>
            <person name="Mejri S."/>
            <person name="Dirks R."/>
            <person name="Jansen H."/>
            <person name="Henkel C."/>
            <person name="Chen W.J."/>
            <person name="Zahm M."/>
            <person name="Cabau C."/>
            <person name="Klopp C."/>
            <person name="Thompson A.W."/>
            <person name="Robinson-Rechavi M."/>
            <person name="Braasch I."/>
            <person name="Lecointre G."/>
            <person name="Bobe J."/>
            <person name="Postlethwait J.H."/>
            <person name="Berthelot C."/>
            <person name="Roest Crollius H."/>
            <person name="Guiguen Y."/>
        </authorList>
    </citation>
    <scope>NUCLEOTIDE SEQUENCE</scope>
    <source>
        <strain evidence="1">NC1722</strain>
    </source>
</reference>
<dbReference type="EMBL" id="JAINUG010000150">
    <property type="protein sequence ID" value="KAJ8392037.1"/>
    <property type="molecule type" value="Genomic_DNA"/>
</dbReference>
<accession>A0AAD7WCI1</accession>
<evidence type="ECO:0000313" key="1">
    <source>
        <dbReference type="EMBL" id="KAJ8392037.1"/>
    </source>
</evidence>